<evidence type="ECO:0000313" key="2">
    <source>
        <dbReference type="EMBL" id="KAK8587959.1"/>
    </source>
</evidence>
<protein>
    <submittedName>
        <fullName evidence="2">Uncharacterized protein</fullName>
    </submittedName>
</protein>
<reference evidence="2 3" key="1">
    <citation type="journal article" date="2024" name="G3 (Bethesda)">
        <title>Genome assembly of Hibiscus sabdariffa L. provides insights into metabolisms of medicinal natural products.</title>
        <authorList>
            <person name="Kim T."/>
        </authorList>
    </citation>
    <scope>NUCLEOTIDE SEQUENCE [LARGE SCALE GENOMIC DNA]</scope>
    <source>
        <strain evidence="2">TK-2024</strain>
        <tissue evidence="2">Old leaves</tissue>
    </source>
</reference>
<proteinExistence type="predicted"/>
<dbReference type="Proteomes" id="UP001472677">
    <property type="component" value="Unassembled WGS sequence"/>
</dbReference>
<feature type="compositionally biased region" description="Pro residues" evidence="1">
    <location>
        <begin position="97"/>
        <end position="107"/>
    </location>
</feature>
<dbReference type="EMBL" id="JBBPBM010000004">
    <property type="protein sequence ID" value="KAK8587959.1"/>
    <property type="molecule type" value="Genomic_DNA"/>
</dbReference>
<sequence length="115" mass="12390">MSMLAMDTVPVAAQHASHGHGLGWQCWSEVINKLNSQGEDCAAISRAHTPRYMRCSPSHPHKTYLTNLSNPGTGSLSSSSQAVKIFAPAFAANPNLDPQPKPQPQPQPVVEEPSY</sequence>
<feature type="region of interest" description="Disordered" evidence="1">
    <location>
        <begin position="92"/>
        <end position="115"/>
    </location>
</feature>
<accession>A0ABR2FUN1</accession>
<keyword evidence="3" id="KW-1185">Reference proteome</keyword>
<evidence type="ECO:0000256" key="1">
    <source>
        <dbReference type="SAM" id="MobiDB-lite"/>
    </source>
</evidence>
<name>A0ABR2FUN1_9ROSI</name>
<organism evidence="2 3">
    <name type="scientific">Hibiscus sabdariffa</name>
    <name type="common">roselle</name>
    <dbReference type="NCBI Taxonomy" id="183260"/>
    <lineage>
        <taxon>Eukaryota</taxon>
        <taxon>Viridiplantae</taxon>
        <taxon>Streptophyta</taxon>
        <taxon>Embryophyta</taxon>
        <taxon>Tracheophyta</taxon>
        <taxon>Spermatophyta</taxon>
        <taxon>Magnoliopsida</taxon>
        <taxon>eudicotyledons</taxon>
        <taxon>Gunneridae</taxon>
        <taxon>Pentapetalae</taxon>
        <taxon>rosids</taxon>
        <taxon>malvids</taxon>
        <taxon>Malvales</taxon>
        <taxon>Malvaceae</taxon>
        <taxon>Malvoideae</taxon>
        <taxon>Hibiscus</taxon>
    </lineage>
</organism>
<evidence type="ECO:0000313" key="3">
    <source>
        <dbReference type="Proteomes" id="UP001472677"/>
    </source>
</evidence>
<gene>
    <name evidence="2" type="ORF">V6N12_022421</name>
</gene>
<comment type="caution">
    <text evidence="2">The sequence shown here is derived from an EMBL/GenBank/DDBJ whole genome shotgun (WGS) entry which is preliminary data.</text>
</comment>